<comment type="caution">
    <text evidence="2">The sequence shown here is derived from an EMBL/GenBank/DDBJ whole genome shotgun (WGS) entry which is preliminary data.</text>
</comment>
<sequence>MTDPRGKWVVWAIAGMTVAMVIGGLIVTGGPGRGRMERRDDVRQNDLADLYRHARCISASEQRNDGDLSATAHCPDAPRLIDPYSGEAYRIEPVEKRFLRLCARFETPADVRQFRHGIPAGEWDGDCVVVQVIHG</sequence>
<accession>A0A3M0M5C5</accession>
<name>A0A3M0M5C5_9RHOB</name>
<feature type="transmembrane region" description="Helical" evidence="1">
    <location>
        <begin position="6"/>
        <end position="29"/>
    </location>
</feature>
<evidence type="ECO:0000313" key="2">
    <source>
        <dbReference type="EMBL" id="RMC31644.1"/>
    </source>
</evidence>
<organism evidence="2 3">
    <name type="scientific">Paracoccus alkanivorans</name>
    <dbReference type="NCBI Taxonomy" id="2116655"/>
    <lineage>
        <taxon>Bacteria</taxon>
        <taxon>Pseudomonadati</taxon>
        <taxon>Pseudomonadota</taxon>
        <taxon>Alphaproteobacteria</taxon>
        <taxon>Rhodobacterales</taxon>
        <taxon>Paracoccaceae</taxon>
        <taxon>Paracoccus</taxon>
    </lineage>
</organism>
<evidence type="ECO:0000256" key="1">
    <source>
        <dbReference type="SAM" id="Phobius"/>
    </source>
</evidence>
<dbReference type="AlphaFoldDB" id="A0A3M0M5C5"/>
<gene>
    <name evidence="2" type="ORF">C9E81_20365</name>
</gene>
<keyword evidence="3" id="KW-1185">Reference proteome</keyword>
<keyword evidence="1" id="KW-0812">Transmembrane</keyword>
<dbReference type="EMBL" id="QOKZ01000011">
    <property type="protein sequence ID" value="RMC31644.1"/>
    <property type="molecule type" value="Genomic_DNA"/>
</dbReference>
<keyword evidence="1" id="KW-1133">Transmembrane helix</keyword>
<reference evidence="2 3" key="1">
    <citation type="submission" date="2018-07" db="EMBL/GenBank/DDBJ databases">
        <authorList>
            <person name="Zhang Y."/>
            <person name="Wang L."/>
            <person name="Ma S."/>
        </authorList>
    </citation>
    <scope>NUCLEOTIDE SEQUENCE [LARGE SCALE GENOMIC DNA]</scope>
    <source>
        <strain evidence="2 3">4-2</strain>
    </source>
</reference>
<proteinExistence type="predicted"/>
<protein>
    <submittedName>
        <fullName evidence="2">Uncharacterized protein</fullName>
    </submittedName>
</protein>
<dbReference type="OrthoDB" id="7847741at2"/>
<keyword evidence="1" id="KW-0472">Membrane</keyword>
<dbReference type="RefSeq" id="WP_122114185.1">
    <property type="nucleotide sequence ID" value="NZ_QOKZ01000011.1"/>
</dbReference>
<dbReference type="Proteomes" id="UP000273516">
    <property type="component" value="Unassembled WGS sequence"/>
</dbReference>
<evidence type="ECO:0000313" key="3">
    <source>
        <dbReference type="Proteomes" id="UP000273516"/>
    </source>
</evidence>